<comment type="subunit">
    <text evidence="1">Monomer.</text>
</comment>
<organism evidence="7 8">
    <name type="scientific">Gymnodinialimonas ceratoperidinii</name>
    <dbReference type="NCBI Taxonomy" id="2856823"/>
    <lineage>
        <taxon>Bacteria</taxon>
        <taxon>Pseudomonadati</taxon>
        <taxon>Pseudomonadota</taxon>
        <taxon>Alphaproteobacteria</taxon>
        <taxon>Rhodobacterales</taxon>
        <taxon>Paracoccaceae</taxon>
        <taxon>Gymnodinialimonas</taxon>
    </lineage>
</organism>
<dbReference type="InterPro" id="IPR050356">
    <property type="entry name" value="SulA_CellDiv_inhibitor"/>
</dbReference>
<evidence type="ECO:0000259" key="6">
    <source>
        <dbReference type="PROSITE" id="PS50173"/>
    </source>
</evidence>
<dbReference type="InterPro" id="IPR001126">
    <property type="entry name" value="UmuC"/>
</dbReference>
<dbReference type="EC" id="2.7.7.7" evidence="2"/>
<dbReference type="AlphaFoldDB" id="A0A8F6YD78"/>
<dbReference type="Proteomes" id="UP000825009">
    <property type="component" value="Chromosome"/>
</dbReference>
<comment type="function">
    <text evidence="4">Poorly processive, error-prone DNA polymerase involved in untargeted mutagenesis. Copies undamaged DNA at stalled replication forks, which arise in vivo from mismatched or misaligned primer ends. These misaligned primers can be extended by PolIV. Exhibits no 3'-5' exonuclease (proofreading) activity. May be involved in translesional synthesis, in conjunction with the beta clamp from PolIII.</text>
</comment>
<dbReference type="PROSITE" id="PS50173">
    <property type="entry name" value="UMUC"/>
    <property type="match status" value="1"/>
</dbReference>
<dbReference type="Pfam" id="PF11799">
    <property type="entry name" value="IMS_C"/>
    <property type="match status" value="1"/>
</dbReference>
<evidence type="ECO:0000313" key="7">
    <source>
        <dbReference type="EMBL" id="QXT40135.1"/>
    </source>
</evidence>
<comment type="catalytic activity">
    <reaction evidence="5">
        <text>DNA(n) + a 2'-deoxyribonucleoside 5'-triphosphate = DNA(n+1) + diphosphate</text>
        <dbReference type="Rhea" id="RHEA:22508"/>
        <dbReference type="Rhea" id="RHEA-COMP:17339"/>
        <dbReference type="Rhea" id="RHEA-COMP:17340"/>
        <dbReference type="ChEBI" id="CHEBI:33019"/>
        <dbReference type="ChEBI" id="CHEBI:61560"/>
        <dbReference type="ChEBI" id="CHEBI:173112"/>
        <dbReference type="EC" id="2.7.7.7"/>
    </reaction>
</comment>
<keyword evidence="3" id="KW-0227">DNA damage</keyword>
<dbReference type="PANTHER" id="PTHR35369">
    <property type="entry name" value="BLR3025 PROTEIN-RELATED"/>
    <property type="match status" value="1"/>
</dbReference>
<dbReference type="GO" id="GO:0003684">
    <property type="term" value="F:damaged DNA binding"/>
    <property type="evidence" value="ECO:0007669"/>
    <property type="project" value="InterPro"/>
</dbReference>
<dbReference type="EMBL" id="CP079194">
    <property type="protein sequence ID" value="QXT40135.1"/>
    <property type="molecule type" value="Genomic_DNA"/>
</dbReference>
<evidence type="ECO:0000256" key="2">
    <source>
        <dbReference type="ARBA" id="ARBA00012417"/>
    </source>
</evidence>
<evidence type="ECO:0000256" key="1">
    <source>
        <dbReference type="ARBA" id="ARBA00011245"/>
    </source>
</evidence>
<proteinExistence type="predicted"/>
<dbReference type="InterPro" id="IPR045443">
    <property type="entry name" value="DUF6504"/>
</dbReference>
<dbReference type="GO" id="GO:0006281">
    <property type="term" value="P:DNA repair"/>
    <property type="evidence" value="ECO:0007669"/>
    <property type="project" value="InterPro"/>
</dbReference>
<dbReference type="RefSeq" id="WP_219003223.1">
    <property type="nucleotide sequence ID" value="NZ_CP079194.1"/>
</dbReference>
<protein>
    <recommendedName>
        <fullName evidence="2">DNA-directed DNA polymerase</fullName>
        <ecNumber evidence="2">2.7.7.7</ecNumber>
    </recommendedName>
</protein>
<gene>
    <name evidence="7" type="ORF">KYE46_02440</name>
</gene>
<keyword evidence="8" id="KW-1185">Reference proteome</keyword>
<feature type="domain" description="UmuC" evidence="6">
    <location>
        <begin position="25"/>
        <end position="78"/>
    </location>
</feature>
<dbReference type="PANTHER" id="PTHR35369:SF2">
    <property type="entry name" value="BLR3025 PROTEIN"/>
    <property type="match status" value="1"/>
</dbReference>
<dbReference type="KEGG" id="gce:KYE46_02440"/>
<accession>A0A8F6YD78</accession>
<evidence type="ECO:0000256" key="3">
    <source>
        <dbReference type="ARBA" id="ARBA00022763"/>
    </source>
</evidence>
<reference evidence="7 8" key="1">
    <citation type="submission" date="2021-07" db="EMBL/GenBank/DDBJ databases">
        <title>A novel Jannaschia species isolated from marine dinoflagellate Ceratoperidinium margalefii.</title>
        <authorList>
            <person name="Jiang Y."/>
            <person name="Li Z."/>
        </authorList>
    </citation>
    <scope>NUCLEOTIDE SEQUENCE [LARGE SCALE GENOMIC DNA]</scope>
    <source>
        <strain evidence="7 8">J12C1-MA-4</strain>
    </source>
</reference>
<dbReference type="CDD" id="cd03468">
    <property type="entry name" value="PolY_like"/>
    <property type="match status" value="1"/>
</dbReference>
<dbReference type="Pfam" id="PF00817">
    <property type="entry name" value="IMS"/>
    <property type="match status" value="1"/>
</dbReference>
<evidence type="ECO:0000313" key="8">
    <source>
        <dbReference type="Proteomes" id="UP000825009"/>
    </source>
</evidence>
<evidence type="ECO:0000256" key="5">
    <source>
        <dbReference type="ARBA" id="ARBA00049244"/>
    </source>
</evidence>
<evidence type="ECO:0000256" key="4">
    <source>
        <dbReference type="ARBA" id="ARBA00025589"/>
    </source>
</evidence>
<dbReference type="Pfam" id="PF20114">
    <property type="entry name" value="DUF6504"/>
    <property type="match status" value="1"/>
</dbReference>
<sequence>MSTPPRRNVANQRRILSLWFPRLGVERVLRGEPALAEIPLVTVSETGNLRQLDSTNLPAEALGLSRGQALNEAMMLCPDLVTRPAEPGREAALLMALRRWAGKFSPWVAEEGRESLMVDLTGCAHLFGGEEALFAQVHEDCGDLGLSVCAGIADTAGAAWALARYAGGRGLVGKGAMQTRNGDAIDQEARATRSRAGKRHWVKGGPAPATHMAGGAVQRIAPPGTARQVLAPLPIAALRVDEATVAGLARLGLRQIGDVLALPRASLSRRFGQALILRMDQALGIQPEPISPAGAPLHFAVRLSLPEPIGLDSDIVAGLDRILPPLCEKLRAQGRGARRVRLELSRVEGDTQTIEIGLAQPADQPDKLKPLFEMKLDEVDAGFGIDRLRVIAHVTEPLHATEHKGGWAVAQESAAPRTDSQDMADFIARLGARVGLEAIRRARPADSHIPEKTSVPIAAAWSEPEPPGTWPPTMRPRPLTLFPPEPVSAPATPEVPSDFRWRGRSFRTHAALGPERLAPEWWLDDRAWRTGVRDYWRVTTEDGARLWLYYAHGGAQSGGWFAQGDFL</sequence>
<name>A0A8F6YD78_9RHOB</name>
<dbReference type="InterPro" id="IPR017961">
    <property type="entry name" value="DNA_pol_Y-fam_little_finger"/>
</dbReference>